<keyword evidence="2" id="KW-0812">Transmembrane</keyword>
<dbReference type="InterPro" id="IPR018392">
    <property type="entry name" value="LysM"/>
</dbReference>
<dbReference type="AlphaFoldDB" id="A0A7W9E363"/>
<dbReference type="InterPro" id="IPR036779">
    <property type="entry name" value="LysM_dom_sf"/>
</dbReference>
<proteinExistence type="predicted"/>
<comment type="caution">
    <text evidence="4">The sequence shown here is derived from an EMBL/GenBank/DDBJ whole genome shotgun (WGS) entry which is preliminary data.</text>
</comment>
<evidence type="ECO:0000256" key="1">
    <source>
        <dbReference type="SAM" id="MobiDB-lite"/>
    </source>
</evidence>
<dbReference type="SMART" id="SM00257">
    <property type="entry name" value="LysM"/>
    <property type="match status" value="3"/>
</dbReference>
<evidence type="ECO:0000313" key="5">
    <source>
        <dbReference type="Proteomes" id="UP000561726"/>
    </source>
</evidence>
<accession>A0A7W9E363</accession>
<dbReference type="PROSITE" id="PS51782">
    <property type="entry name" value="LYSM"/>
    <property type="match status" value="3"/>
</dbReference>
<organism evidence="4 5">
    <name type="scientific">Cryobacterium roopkundense</name>
    <dbReference type="NCBI Taxonomy" id="1001240"/>
    <lineage>
        <taxon>Bacteria</taxon>
        <taxon>Bacillati</taxon>
        <taxon>Actinomycetota</taxon>
        <taxon>Actinomycetes</taxon>
        <taxon>Micrococcales</taxon>
        <taxon>Microbacteriaceae</taxon>
        <taxon>Cryobacterium</taxon>
    </lineage>
</organism>
<feature type="domain" description="LysM" evidence="3">
    <location>
        <begin position="96"/>
        <end position="140"/>
    </location>
</feature>
<dbReference type="EMBL" id="JACHBQ010000001">
    <property type="protein sequence ID" value="MBB5640868.1"/>
    <property type="molecule type" value="Genomic_DNA"/>
</dbReference>
<evidence type="ECO:0000256" key="2">
    <source>
        <dbReference type="SAM" id="Phobius"/>
    </source>
</evidence>
<feature type="transmembrane region" description="Helical" evidence="2">
    <location>
        <begin position="33"/>
        <end position="54"/>
    </location>
</feature>
<sequence>MSTEVNTLAGATGAPTAADSIRRTQPDERRGRSALLTVPIVLVGTLAISLNLAAPAHAADVKKPLNPRFAEATAHDTGLRSATAHVAAAATEAVPAQYSVADGDTVSGIAARFGLTTSAVLSLNGLDSAALIFPGQVLNLTAPSAPSAPATASSPAAAHTVQSGDTIGGIAAANGLSTDAVLSANGLERSSVIYPGQSIVLPVAETAQIVPAAFITPMVVESAPAASEYTIASGDTISAVAATAGVTVQDVLDANGLGWSSMIYPGQVLTIPSPAALAAAERADAVTPLTSEMRQNASTIVAVGRSIGVSDYGLVIALAAAAQESGLKNVDYGDRDSLGLFQQRPSFGWGTPEQVMDPTRATLAFFGGSSNPNTGVTRGLLEIPGWESMTVTDAAQAVQISAFPNHYAKWEISARSWLGQLG</sequence>
<feature type="domain" description="LysM" evidence="3">
    <location>
        <begin position="227"/>
        <end position="271"/>
    </location>
</feature>
<dbReference type="PANTHER" id="PTHR33734:SF22">
    <property type="entry name" value="MEMBRANE-BOUND LYTIC MUREIN TRANSGLYCOSYLASE D"/>
    <property type="match status" value="1"/>
</dbReference>
<gene>
    <name evidence="4" type="ORF">BJ997_001416</name>
</gene>
<dbReference type="PANTHER" id="PTHR33734">
    <property type="entry name" value="LYSM DOMAIN-CONTAINING GPI-ANCHORED PROTEIN 2"/>
    <property type="match status" value="1"/>
</dbReference>
<dbReference type="OrthoDB" id="5171895at2"/>
<dbReference type="SUPFAM" id="SSF54106">
    <property type="entry name" value="LysM domain"/>
    <property type="match status" value="3"/>
</dbReference>
<dbReference type="Proteomes" id="UP000561726">
    <property type="component" value="Unassembled WGS sequence"/>
</dbReference>
<feature type="region of interest" description="Disordered" evidence="1">
    <location>
        <begin position="1"/>
        <end position="28"/>
    </location>
</feature>
<evidence type="ECO:0000313" key="4">
    <source>
        <dbReference type="EMBL" id="MBB5640868.1"/>
    </source>
</evidence>
<dbReference type="Pfam" id="PF01476">
    <property type="entry name" value="LysM"/>
    <property type="match status" value="3"/>
</dbReference>
<reference evidence="4 5" key="1">
    <citation type="submission" date="2020-08" db="EMBL/GenBank/DDBJ databases">
        <title>Sequencing the genomes of 1000 actinobacteria strains.</title>
        <authorList>
            <person name="Klenk H.-P."/>
        </authorList>
    </citation>
    <scope>NUCLEOTIDE SEQUENCE [LARGE SCALE GENOMIC DNA]</scope>
    <source>
        <strain evidence="4 5">DSM 21065</strain>
    </source>
</reference>
<evidence type="ECO:0000259" key="3">
    <source>
        <dbReference type="PROSITE" id="PS51782"/>
    </source>
</evidence>
<protein>
    <submittedName>
        <fullName evidence="4">LysM repeat protein</fullName>
    </submittedName>
</protein>
<feature type="domain" description="LysM" evidence="3">
    <location>
        <begin position="157"/>
        <end position="201"/>
    </location>
</feature>
<name>A0A7W9E363_9MICO</name>
<dbReference type="CDD" id="cd00118">
    <property type="entry name" value="LysM"/>
    <property type="match status" value="3"/>
</dbReference>
<keyword evidence="2" id="KW-1133">Transmembrane helix</keyword>
<feature type="compositionally biased region" description="Low complexity" evidence="1">
    <location>
        <begin position="9"/>
        <end position="18"/>
    </location>
</feature>
<dbReference type="Gene3D" id="3.10.350.10">
    <property type="entry name" value="LysM domain"/>
    <property type="match status" value="3"/>
</dbReference>
<keyword evidence="2" id="KW-0472">Membrane</keyword>
<dbReference type="RefSeq" id="WP_084140956.1">
    <property type="nucleotide sequence ID" value="NZ_JACHBQ010000001.1"/>
</dbReference>